<keyword evidence="2" id="KW-1185">Reference proteome</keyword>
<evidence type="ECO:0008006" key="3">
    <source>
        <dbReference type="Google" id="ProtNLM"/>
    </source>
</evidence>
<name>A0A4Y2AW37_ARAVE</name>
<dbReference type="Proteomes" id="UP000499080">
    <property type="component" value="Unassembled WGS sequence"/>
</dbReference>
<gene>
    <name evidence="1" type="ORF">AVEN_110685_1</name>
</gene>
<comment type="caution">
    <text evidence="1">The sequence shown here is derived from an EMBL/GenBank/DDBJ whole genome shotgun (WGS) entry which is preliminary data.</text>
</comment>
<reference evidence="1 2" key="1">
    <citation type="journal article" date="2019" name="Sci. Rep.">
        <title>Orb-weaving spider Araneus ventricosus genome elucidates the spidroin gene catalogue.</title>
        <authorList>
            <person name="Kono N."/>
            <person name="Nakamura H."/>
            <person name="Ohtoshi R."/>
            <person name="Moran D.A.P."/>
            <person name="Shinohara A."/>
            <person name="Yoshida Y."/>
            <person name="Fujiwara M."/>
            <person name="Mori M."/>
            <person name="Tomita M."/>
            <person name="Arakawa K."/>
        </authorList>
    </citation>
    <scope>NUCLEOTIDE SEQUENCE [LARGE SCALE GENOMIC DNA]</scope>
</reference>
<proteinExistence type="predicted"/>
<protein>
    <recommendedName>
        <fullName evidence="3">Helitron helicase-like domain-containing protein</fullName>
    </recommendedName>
</protein>
<dbReference type="EMBL" id="BGPR01000032">
    <property type="protein sequence ID" value="GBL83375.1"/>
    <property type="molecule type" value="Genomic_DNA"/>
</dbReference>
<evidence type="ECO:0000313" key="1">
    <source>
        <dbReference type="EMBL" id="GBL83375.1"/>
    </source>
</evidence>
<evidence type="ECO:0000313" key="2">
    <source>
        <dbReference type="Proteomes" id="UP000499080"/>
    </source>
</evidence>
<organism evidence="1 2">
    <name type="scientific">Araneus ventricosus</name>
    <name type="common">Orbweaver spider</name>
    <name type="synonym">Epeira ventricosa</name>
    <dbReference type="NCBI Taxonomy" id="182803"/>
    <lineage>
        <taxon>Eukaryota</taxon>
        <taxon>Metazoa</taxon>
        <taxon>Ecdysozoa</taxon>
        <taxon>Arthropoda</taxon>
        <taxon>Chelicerata</taxon>
        <taxon>Arachnida</taxon>
        <taxon>Araneae</taxon>
        <taxon>Araneomorphae</taxon>
        <taxon>Entelegynae</taxon>
        <taxon>Araneoidea</taxon>
        <taxon>Araneidae</taxon>
        <taxon>Araneus</taxon>
    </lineage>
</organism>
<accession>A0A4Y2AW37</accession>
<dbReference type="AlphaFoldDB" id="A0A4Y2AW37"/>
<dbReference type="OrthoDB" id="8121869at2759"/>
<sequence>MVRESTSRQKMLPKVTKHMRKQHLHLSSDFARTLLYNQVPKNYTWNNRNKTRQHLKQGQVVPEQEVIRSNDYLGPVYTVLPTNSEYFHMRLLLHEVRGPIHL</sequence>